<keyword evidence="6" id="KW-1185">Reference proteome</keyword>
<dbReference type="RefSeq" id="WP_013097896.1">
    <property type="nucleotide sequence ID" value="NC_014121.1"/>
</dbReference>
<evidence type="ECO:0000259" key="4">
    <source>
        <dbReference type="Pfam" id="PF16967"/>
    </source>
</evidence>
<gene>
    <name evidence="5" type="ordered locus">ECL_03398</name>
</gene>
<dbReference type="Proteomes" id="UP000002363">
    <property type="component" value="Chromosome"/>
</dbReference>
<dbReference type="AlphaFoldDB" id="A0A0H3CQX3"/>
<organism evidence="5 6">
    <name type="scientific">Enterobacter cloacae subsp. cloacae (strain ATCC 13047 / DSM 30054 / NBRC 13535 / NCTC 10005 / WDCM 00083 / NCDC 279-56)</name>
    <dbReference type="NCBI Taxonomy" id="716541"/>
    <lineage>
        <taxon>Bacteria</taxon>
        <taxon>Pseudomonadati</taxon>
        <taxon>Pseudomonadota</taxon>
        <taxon>Gammaproteobacteria</taxon>
        <taxon>Enterobacterales</taxon>
        <taxon>Enterobacteriaceae</taxon>
        <taxon>Enterobacter</taxon>
        <taxon>Enterobacter cloacae complex</taxon>
    </lineage>
</organism>
<dbReference type="GeneID" id="83574379"/>
<evidence type="ECO:0000313" key="5">
    <source>
        <dbReference type="EMBL" id="ADF62932.1"/>
    </source>
</evidence>
<evidence type="ECO:0000256" key="1">
    <source>
        <dbReference type="ARBA" id="ARBA00022729"/>
    </source>
</evidence>
<feature type="signal peptide" evidence="2">
    <location>
        <begin position="1"/>
        <end position="24"/>
    </location>
</feature>
<dbReference type="eggNOG" id="COG3188">
    <property type="taxonomic scope" value="Bacteria"/>
</dbReference>
<reference evidence="5 6" key="1">
    <citation type="journal article" date="2010" name="J. Bacteriol.">
        <title>Complete genome sequence of Enterobacter cloacae subsp. cloacae type strain ATCC 13047.</title>
        <authorList>
            <person name="Ren Y."/>
            <person name="Ren Y."/>
            <person name="Zhou Z."/>
            <person name="Guo X."/>
            <person name="Li Y."/>
            <person name="Feng L."/>
            <person name="Wang L."/>
        </authorList>
    </citation>
    <scope>NUCLEOTIDE SEQUENCE [LARGE SCALE GENOMIC DNA]</scope>
    <source>
        <strain evidence="6">ATCC 13047 / DSM 30054 / NBRC 13535 / NCTC 10005 / WDCM 00083 / NCDC 279-56</strain>
    </source>
</reference>
<protein>
    <submittedName>
        <fullName evidence="5">Putative outer membrane usher protein</fullName>
    </submittedName>
</protein>
<dbReference type="EnsemblBacteria" id="ADF62932">
    <property type="protein sequence ID" value="ADF62932"/>
    <property type="gene ID" value="ECL_03398"/>
</dbReference>
<dbReference type="InterPro" id="IPR031917">
    <property type="entry name" value="Pilus_assem_C"/>
</dbReference>
<dbReference type="STRING" id="716541.ECL_03398"/>
<dbReference type="Pfam" id="PF16967">
    <property type="entry name" value="TcfC"/>
    <property type="match status" value="1"/>
</dbReference>
<keyword evidence="1 2" id="KW-0732">Signal</keyword>
<evidence type="ECO:0000313" key="6">
    <source>
        <dbReference type="Proteomes" id="UP000002363"/>
    </source>
</evidence>
<feature type="chain" id="PRO_5002606523" evidence="2">
    <location>
        <begin position="25"/>
        <end position="830"/>
    </location>
</feature>
<name>A0A0H3CQX3_ENTCC</name>
<dbReference type="HOGENOM" id="CLU_017537_0_0_6"/>
<accession>A0A0H3CQX3</accession>
<dbReference type="InterPro" id="IPR032636">
    <property type="entry name" value="Pilus_assem_E-set-like_dom"/>
</dbReference>
<dbReference type="EMBL" id="CP001918">
    <property type="protein sequence ID" value="ADF62932.1"/>
    <property type="molecule type" value="Genomic_DNA"/>
</dbReference>
<dbReference type="Pfam" id="PF15976">
    <property type="entry name" value="CooC_C"/>
    <property type="match status" value="1"/>
</dbReference>
<evidence type="ECO:0000256" key="2">
    <source>
        <dbReference type="SAM" id="SignalP"/>
    </source>
</evidence>
<feature type="domain" description="Pilus assembly protein C-terminal" evidence="3">
    <location>
        <begin position="730"/>
        <end position="821"/>
    </location>
</feature>
<dbReference type="PATRIC" id="fig|716541.4.peg.3560"/>
<dbReference type="KEGG" id="enc:ECL_03398"/>
<evidence type="ECO:0000259" key="3">
    <source>
        <dbReference type="Pfam" id="PF15976"/>
    </source>
</evidence>
<proteinExistence type="predicted"/>
<dbReference type="OrthoDB" id="6730090at2"/>
<feature type="domain" description="Pilus assembly protein E-set like" evidence="4">
    <location>
        <begin position="273"/>
        <end position="340"/>
    </location>
</feature>
<sequence length="830" mass="90332">MSFKYFIGGSVFLSLALTPGAVHSAPVKIGHYVIPGTFARSLEQGMTVPVFIRYQETDEKSQQKIADAVISLVDGNITVKSIMVSDLPNNAVLADKTREMVEKIGNVKFKDNTAIALTPEARLQLNISSFHLEMIVSRDALTEAVVARSSLLGPSSVDRLTNVLNYSFGTYYNDYQNGNSSRSYLTLDNTTSLREHHFNINGSVYGIGESNGSSNVYRAMYERDYEGYRLALGMLDTWNVQSIASLNALNGGKIYGASYGNKGSTVVENTSLSLTPITVFLPAAGEVHVFRDGRLLSVQNFNMGSYEIDTSRFPYGVYDVTVDIVVNGRTVNTRMSRVNKIFSRQQAAGLHEISWQVFGGSLDYDRVSYKRNHYRDLGSEQSWIGGGAASLTLAVLSGLNMKSTLYGFDSNAVNETDITLNVNEYVSVGAQTMLANDGTWRNVSNVNVSAPGGFGSVWASREDSKIGDRLPVQERDNYSIGGTINLGSVIPHGGSLTLSQTENRYSGNKYRNIDYSTTLYAGRYATVGLRAGVQRYFYNNTNDDGRQERYVSLDFSLPLASWLSVGASRDRYGATQGNISARKQFKDGPITSAGVSASTRLSGEQNYGNDYSVNGNVSYSTQYNAGTVSVTRSADNSTNMNFSSLGAIAWAGGDVGLSNERQRSGIIVKTGLAGDGKLAAKVNNRNYLLSGKSTFIALPPYAQYKLEIMNDRNSEDSFDIVSGRKHAMNLYPGNVSVVAPEVKSMVTVFGRVRYPDGQLAANTDIHNHIGKTRTDGKGEFAIDIDKKYPIITLVSANGSICEADLDLDKARGAAWVGDVKCALQSTMAQR</sequence>